<dbReference type="InterPro" id="IPR025965">
    <property type="entry name" value="FlgD/Vpr_Ig-like"/>
</dbReference>
<sequence>EGYTWYDNVGIIEWEEWQSFGSSTTISTPNDYYWIQIRTDVETYNAVLSYEEIMYNPISAIDYNTGHQNTFQLFQSYPNPTRSAMKIQYNLLETAKVVLKIYNILGQEVKTLVNEKQAIGQKTVIWDGRDNQGRTIGSGIYFCRLQAGVYEQSKKLIWLK</sequence>
<feature type="non-terminal residue" evidence="2">
    <location>
        <position position="1"/>
    </location>
</feature>
<dbReference type="Gene3D" id="2.60.40.4070">
    <property type="match status" value="1"/>
</dbReference>
<proteinExistence type="predicted"/>
<dbReference type="EMBL" id="BARW01002035">
    <property type="protein sequence ID" value="GAI66681.1"/>
    <property type="molecule type" value="Genomic_DNA"/>
</dbReference>
<gene>
    <name evidence="2" type="ORF">S12H4_05960</name>
</gene>
<name>X1RI81_9ZZZZ</name>
<evidence type="ECO:0000259" key="1">
    <source>
        <dbReference type="Pfam" id="PF13860"/>
    </source>
</evidence>
<dbReference type="InterPro" id="IPR026444">
    <property type="entry name" value="Secre_tail"/>
</dbReference>
<organism evidence="2">
    <name type="scientific">marine sediment metagenome</name>
    <dbReference type="NCBI Taxonomy" id="412755"/>
    <lineage>
        <taxon>unclassified sequences</taxon>
        <taxon>metagenomes</taxon>
        <taxon>ecological metagenomes</taxon>
    </lineage>
</organism>
<protein>
    <recommendedName>
        <fullName evidence="1">FlgD/Vpr Ig-like domain-containing protein</fullName>
    </recommendedName>
</protein>
<evidence type="ECO:0000313" key="2">
    <source>
        <dbReference type="EMBL" id="GAI66681.1"/>
    </source>
</evidence>
<dbReference type="AlphaFoldDB" id="X1RI81"/>
<feature type="domain" description="FlgD/Vpr Ig-like" evidence="1">
    <location>
        <begin position="84"/>
        <end position="146"/>
    </location>
</feature>
<reference evidence="2" key="1">
    <citation type="journal article" date="2014" name="Front. Microbiol.">
        <title>High frequency of phylogenetically diverse reductive dehalogenase-homologous genes in deep subseafloor sedimentary metagenomes.</title>
        <authorList>
            <person name="Kawai M."/>
            <person name="Futagami T."/>
            <person name="Toyoda A."/>
            <person name="Takaki Y."/>
            <person name="Nishi S."/>
            <person name="Hori S."/>
            <person name="Arai W."/>
            <person name="Tsubouchi T."/>
            <person name="Morono Y."/>
            <person name="Uchiyama I."/>
            <person name="Ito T."/>
            <person name="Fujiyama A."/>
            <person name="Inagaki F."/>
            <person name="Takami H."/>
        </authorList>
    </citation>
    <scope>NUCLEOTIDE SEQUENCE</scope>
    <source>
        <strain evidence="2">Expedition CK06-06</strain>
    </source>
</reference>
<dbReference type="Pfam" id="PF13860">
    <property type="entry name" value="FlgD_ig"/>
    <property type="match status" value="1"/>
</dbReference>
<comment type="caution">
    <text evidence="2">The sequence shown here is derived from an EMBL/GenBank/DDBJ whole genome shotgun (WGS) entry which is preliminary data.</text>
</comment>
<accession>X1RI81</accession>
<dbReference type="NCBIfam" id="TIGR04183">
    <property type="entry name" value="Por_Secre_tail"/>
    <property type="match status" value="1"/>
</dbReference>